<dbReference type="EMBL" id="MBFT01000105">
    <property type="protein sequence ID" value="PVU97514.1"/>
    <property type="molecule type" value="Genomic_DNA"/>
</dbReference>
<comment type="caution">
    <text evidence="5">The sequence shown here is derived from an EMBL/GenBank/DDBJ whole genome shotgun (WGS) entry which is preliminary data.</text>
</comment>
<dbReference type="InterPro" id="IPR023584">
    <property type="entry name" value="Ribosome_recyc_fac_dom"/>
</dbReference>
<dbReference type="Pfam" id="PF01765">
    <property type="entry name" value="RRF"/>
    <property type="match status" value="1"/>
</dbReference>
<proteinExistence type="inferred from homology"/>
<dbReference type="PANTHER" id="PTHR20982:SF3">
    <property type="entry name" value="MITOCHONDRIAL RIBOSOME RECYCLING FACTOR PSEUDO 1"/>
    <property type="match status" value="1"/>
</dbReference>
<name>A0A2T9YBV4_9FUNG</name>
<sequence>MIYSAITRSFQSKTLFKILQTEFKTNSFPNKHLNLCLLNTPKTFDLQTFHIRFYSKGAKDKKKHHLKDDPPVNVKRNDEGILQLVDLDHLSDRMTKTVDHLSRTLAGLRSGRANPAILKSISIVFGENKHLPIEKVASITVKDAQTLLVIPNDDQILPDIEKAIRNSSLGLNPQMQDNILKIPIPKQTKESREKLTKEIASLIEATKVAVRKHRHDGMKQLKANSKEGVSKDDIRSWEKDVNEETEKFIKQIDTIGKQKINEVSNS</sequence>
<protein>
    <recommendedName>
        <fullName evidence="4">Ribosome recycling factor domain-containing protein</fullName>
    </recommendedName>
</protein>
<dbReference type="Gene3D" id="3.30.1360.40">
    <property type="match status" value="1"/>
</dbReference>
<dbReference type="PANTHER" id="PTHR20982">
    <property type="entry name" value="RIBOSOME RECYCLING FACTOR"/>
    <property type="match status" value="1"/>
</dbReference>
<dbReference type="SUPFAM" id="SSF55194">
    <property type="entry name" value="Ribosome recycling factor, RRF"/>
    <property type="match status" value="1"/>
</dbReference>
<dbReference type="InterPro" id="IPR036191">
    <property type="entry name" value="RRF_sf"/>
</dbReference>
<dbReference type="AlphaFoldDB" id="A0A2T9YBV4"/>
<comment type="function">
    <text evidence="3">Necessary for protein synthesis in mitochondria. Functions as a ribosome recycling factor in mitochondria.</text>
</comment>
<evidence type="ECO:0000256" key="1">
    <source>
        <dbReference type="ARBA" id="ARBA00005912"/>
    </source>
</evidence>
<evidence type="ECO:0000256" key="3">
    <source>
        <dbReference type="ARBA" id="ARBA00024909"/>
    </source>
</evidence>
<dbReference type="FunFam" id="3.30.1360.40:FF:000001">
    <property type="entry name" value="Ribosome-recycling factor"/>
    <property type="match status" value="1"/>
</dbReference>
<evidence type="ECO:0000256" key="2">
    <source>
        <dbReference type="ARBA" id="ARBA00022917"/>
    </source>
</evidence>
<dbReference type="Gene3D" id="1.10.132.20">
    <property type="entry name" value="Ribosome-recycling factor"/>
    <property type="match status" value="1"/>
</dbReference>
<dbReference type="OrthoDB" id="407355at2759"/>
<gene>
    <name evidence="6" type="ORF">BB559_002009</name>
    <name evidence="5" type="ORF">BB559_004917</name>
</gene>
<reference evidence="5 7" key="1">
    <citation type="journal article" date="2018" name="MBio">
        <title>Comparative Genomics Reveals the Core Gene Toolbox for the Fungus-Insect Symbiosis.</title>
        <authorList>
            <person name="Wang Y."/>
            <person name="Stata M."/>
            <person name="Wang W."/>
            <person name="Stajich J.E."/>
            <person name="White M.M."/>
            <person name="Moncalvo J.M."/>
        </authorList>
    </citation>
    <scope>NUCLEOTIDE SEQUENCE [LARGE SCALE GENOMIC DNA]</scope>
    <source>
        <strain evidence="5 7">AUS-77-4</strain>
    </source>
</reference>
<organism evidence="5 7">
    <name type="scientific">Furculomyces boomerangus</name>
    <dbReference type="NCBI Taxonomy" id="61424"/>
    <lineage>
        <taxon>Eukaryota</taxon>
        <taxon>Fungi</taxon>
        <taxon>Fungi incertae sedis</taxon>
        <taxon>Zoopagomycota</taxon>
        <taxon>Kickxellomycotina</taxon>
        <taxon>Harpellomycetes</taxon>
        <taxon>Harpellales</taxon>
        <taxon>Harpellaceae</taxon>
        <taxon>Furculomyces</taxon>
    </lineage>
</organism>
<keyword evidence="7" id="KW-1185">Reference proteome</keyword>
<dbReference type="GO" id="GO:0043023">
    <property type="term" value="F:ribosomal large subunit binding"/>
    <property type="evidence" value="ECO:0007669"/>
    <property type="project" value="TreeGrafter"/>
</dbReference>
<evidence type="ECO:0000259" key="4">
    <source>
        <dbReference type="Pfam" id="PF01765"/>
    </source>
</evidence>
<dbReference type="Proteomes" id="UP000245699">
    <property type="component" value="Unassembled WGS sequence"/>
</dbReference>
<accession>A0A2T9YBV4</accession>
<feature type="domain" description="Ribosome recycling factor" evidence="4">
    <location>
        <begin position="102"/>
        <end position="263"/>
    </location>
</feature>
<dbReference type="EMBL" id="MBFT01000520">
    <property type="protein sequence ID" value="PVU89826.1"/>
    <property type="molecule type" value="Genomic_DNA"/>
</dbReference>
<evidence type="ECO:0000313" key="6">
    <source>
        <dbReference type="EMBL" id="PVU97514.1"/>
    </source>
</evidence>
<dbReference type="InterPro" id="IPR002661">
    <property type="entry name" value="Ribosome_recyc_fac"/>
</dbReference>
<dbReference type="STRING" id="61424.A0A2T9YBV4"/>
<evidence type="ECO:0000313" key="7">
    <source>
        <dbReference type="Proteomes" id="UP000245699"/>
    </source>
</evidence>
<evidence type="ECO:0000313" key="5">
    <source>
        <dbReference type="EMBL" id="PVU89826.1"/>
    </source>
</evidence>
<keyword evidence="2" id="KW-0648">Protein biosynthesis</keyword>
<dbReference type="GO" id="GO:0006412">
    <property type="term" value="P:translation"/>
    <property type="evidence" value="ECO:0007669"/>
    <property type="project" value="UniProtKB-KW"/>
</dbReference>
<dbReference type="GO" id="GO:0005739">
    <property type="term" value="C:mitochondrion"/>
    <property type="evidence" value="ECO:0007669"/>
    <property type="project" value="TreeGrafter"/>
</dbReference>
<comment type="similarity">
    <text evidence="1">Belongs to the RRF family.</text>
</comment>